<evidence type="ECO:0000256" key="1">
    <source>
        <dbReference type="ARBA" id="ARBA00004305"/>
    </source>
</evidence>
<dbReference type="Gene3D" id="3.40.50.620">
    <property type="entry name" value="HUPs"/>
    <property type="match status" value="1"/>
</dbReference>
<comment type="subunit">
    <text evidence="5">Heterodimer of an alpha and a beta subunit.</text>
</comment>
<dbReference type="PANTHER" id="PTHR21294">
    <property type="entry name" value="ELECTRON TRANSFER FLAVOPROTEIN BETA-SUBUNIT"/>
    <property type="match status" value="1"/>
</dbReference>
<evidence type="ECO:0000256" key="2">
    <source>
        <dbReference type="ARBA" id="ARBA00007557"/>
    </source>
</evidence>
<organism evidence="7 8">
    <name type="scientific">Blastocystis sp. subtype 1 (strain ATCC 50177 / NandII)</name>
    <dbReference type="NCBI Taxonomy" id="478820"/>
    <lineage>
        <taxon>Eukaryota</taxon>
        <taxon>Sar</taxon>
        <taxon>Stramenopiles</taxon>
        <taxon>Bigyra</taxon>
        <taxon>Opalozoa</taxon>
        <taxon>Opalinata</taxon>
        <taxon>Blastocystidae</taxon>
        <taxon>Blastocystis</taxon>
    </lineage>
</organism>
<dbReference type="InterPro" id="IPR033948">
    <property type="entry name" value="ETF_beta_N"/>
</dbReference>
<comment type="caution">
    <text evidence="7">The sequence shown here is derived from an EMBL/GenBank/DDBJ whole genome shotgun (WGS) entry which is preliminary data.</text>
</comment>
<dbReference type="GO" id="GO:0005759">
    <property type="term" value="C:mitochondrial matrix"/>
    <property type="evidence" value="ECO:0007669"/>
    <property type="project" value="UniProtKB-SubCell"/>
</dbReference>
<sequence>MKVLVAVKRVVDHAVKVRIQPATKRVQTTNVKMAMNPFCEIAMEEAIRLKEKKCVDEIIAVSVGMKTCQEQLRYCMALGADRGILVESKMPMDTDLPPLTVAKALQSVVSTEQPDLVLLGKQSIDGDNGQTGAMLAGLLDWAQASCVSSLQFDKASSSIQVEEDVENGSRTLQVPLPAVVTTDLRLNTPRYPKLPDIVKAKKKPLKVISLESLLKEKEAFESLLKEKEAFEVVKLEEPERKKKGVICKDVDELLSKLHEKGVL</sequence>
<name>A0A196SHY8_BLAHN</name>
<evidence type="ECO:0000256" key="5">
    <source>
        <dbReference type="PIRNR" id="PIRNR000090"/>
    </source>
</evidence>
<dbReference type="PANTHER" id="PTHR21294:SF8">
    <property type="entry name" value="ELECTRON TRANSFER FLAVOPROTEIN SUBUNIT BETA"/>
    <property type="match status" value="1"/>
</dbReference>
<dbReference type="InterPro" id="IPR014729">
    <property type="entry name" value="Rossmann-like_a/b/a_fold"/>
</dbReference>
<evidence type="ECO:0000256" key="3">
    <source>
        <dbReference type="ARBA" id="ARBA00022448"/>
    </source>
</evidence>
<keyword evidence="5" id="KW-0496">Mitochondrion</keyword>
<accession>A0A196SHY8</accession>
<protein>
    <recommendedName>
        <fullName evidence="5">Electron transfer flavoprotein subunit beta</fullName>
        <shortName evidence="5">Beta-ETF</shortName>
    </recommendedName>
</protein>
<dbReference type="InterPro" id="IPR012255">
    <property type="entry name" value="ETF_b"/>
</dbReference>
<dbReference type="GO" id="GO:0009063">
    <property type="term" value="P:amino acid catabolic process"/>
    <property type="evidence" value="ECO:0007669"/>
    <property type="project" value="TreeGrafter"/>
</dbReference>
<dbReference type="GO" id="GO:0009055">
    <property type="term" value="F:electron transfer activity"/>
    <property type="evidence" value="ECO:0007669"/>
    <property type="project" value="InterPro"/>
</dbReference>
<feature type="domain" description="Electron transfer flavoprotein alpha/beta-subunit N-terminal" evidence="6">
    <location>
        <begin position="23"/>
        <end position="217"/>
    </location>
</feature>
<dbReference type="STRING" id="478820.A0A196SHY8"/>
<dbReference type="SMART" id="SM00893">
    <property type="entry name" value="ETF"/>
    <property type="match status" value="1"/>
</dbReference>
<gene>
    <name evidence="7" type="ORF">AV274_2642</name>
</gene>
<dbReference type="SUPFAM" id="SSF52402">
    <property type="entry name" value="Adenine nucleotide alpha hydrolases-like"/>
    <property type="match status" value="1"/>
</dbReference>
<evidence type="ECO:0000313" key="7">
    <source>
        <dbReference type="EMBL" id="OAO15569.1"/>
    </source>
</evidence>
<dbReference type="EMBL" id="LXWW01000129">
    <property type="protein sequence ID" value="OAO15569.1"/>
    <property type="molecule type" value="Genomic_DNA"/>
</dbReference>
<evidence type="ECO:0000259" key="6">
    <source>
        <dbReference type="SMART" id="SM00893"/>
    </source>
</evidence>
<comment type="subcellular location">
    <subcellularLocation>
        <location evidence="1 5">Mitochondrion matrix</location>
    </subcellularLocation>
</comment>
<dbReference type="InterPro" id="IPR014730">
    <property type="entry name" value="ETF_a/b_N"/>
</dbReference>
<proteinExistence type="inferred from homology"/>
<dbReference type="PIRSF" id="PIRSF000090">
    <property type="entry name" value="Beta-ETF"/>
    <property type="match status" value="1"/>
</dbReference>
<keyword evidence="3 5" id="KW-0813">Transport</keyword>
<dbReference type="FunFam" id="3.40.50.620:FF:000011">
    <property type="entry name" value="Electron transfer flavoprotein subunit beta"/>
    <property type="match status" value="1"/>
</dbReference>
<reference evidence="7 8" key="1">
    <citation type="submission" date="2016-05" db="EMBL/GenBank/DDBJ databases">
        <title>Nuclear genome of Blastocystis sp. subtype 1 NandII.</title>
        <authorList>
            <person name="Gentekaki E."/>
            <person name="Curtis B."/>
            <person name="Stairs C."/>
            <person name="Eme L."/>
            <person name="Herman E."/>
            <person name="Klimes V."/>
            <person name="Arias M.C."/>
            <person name="Elias M."/>
            <person name="Hilliou F."/>
            <person name="Klute M."/>
            <person name="Malik S.-B."/>
            <person name="Pightling A."/>
            <person name="Rachubinski R."/>
            <person name="Salas D."/>
            <person name="Schlacht A."/>
            <person name="Suga H."/>
            <person name="Archibald J."/>
            <person name="Ball S.G."/>
            <person name="Clark G."/>
            <person name="Dacks J."/>
            <person name="Van Der Giezen M."/>
            <person name="Tsaousis A."/>
            <person name="Roger A."/>
        </authorList>
    </citation>
    <scope>NUCLEOTIDE SEQUENCE [LARGE SCALE GENOMIC DNA]</scope>
    <source>
        <strain evidence="8">ATCC 50177 / NandII</strain>
    </source>
</reference>
<keyword evidence="8" id="KW-1185">Reference proteome</keyword>
<dbReference type="GO" id="GO:0033539">
    <property type="term" value="P:fatty acid beta-oxidation using acyl-CoA dehydrogenase"/>
    <property type="evidence" value="ECO:0007669"/>
    <property type="project" value="TreeGrafter"/>
</dbReference>
<comment type="similarity">
    <text evidence="2 5">Belongs to the ETF beta-subunit/FixA family.</text>
</comment>
<keyword evidence="4 5" id="KW-0249">Electron transport</keyword>
<dbReference type="AlphaFoldDB" id="A0A196SHY8"/>
<comment type="function">
    <text evidence="5">The electron transfer flavoprotein serves as a specific electron acceptor for several dehydrogenases, including five acyl-CoA dehydrogenases, glutaryl-CoA and sarcosine dehydrogenase. It transfers the electrons to the main mitochondrial respiratory chain via ETF-ubiquinone oxidoreductase (ETF dehydrogenase).</text>
</comment>
<dbReference type="Pfam" id="PF01012">
    <property type="entry name" value="ETF"/>
    <property type="match status" value="1"/>
</dbReference>
<dbReference type="OrthoDB" id="276685at2759"/>
<dbReference type="Proteomes" id="UP000078348">
    <property type="component" value="Unassembled WGS sequence"/>
</dbReference>
<evidence type="ECO:0000256" key="4">
    <source>
        <dbReference type="ARBA" id="ARBA00022982"/>
    </source>
</evidence>
<dbReference type="CDD" id="cd01714">
    <property type="entry name" value="ETF_beta"/>
    <property type="match status" value="1"/>
</dbReference>
<evidence type="ECO:0000313" key="8">
    <source>
        <dbReference type="Proteomes" id="UP000078348"/>
    </source>
</evidence>